<name>A0A7S3TKH6_9SPIT</name>
<protein>
    <submittedName>
        <fullName evidence="1">Uncharacterized protein</fullName>
    </submittedName>
</protein>
<dbReference type="EMBL" id="HBIQ01085908">
    <property type="protein sequence ID" value="CAE0587152.1"/>
    <property type="molecule type" value="Transcribed_RNA"/>
</dbReference>
<accession>A0A7S3TKH6</accession>
<evidence type="ECO:0000313" key="1">
    <source>
        <dbReference type="EMBL" id="CAE0587152.1"/>
    </source>
</evidence>
<proteinExistence type="predicted"/>
<dbReference type="AlphaFoldDB" id="A0A7S3TKH6"/>
<gene>
    <name evidence="1" type="ORF">SACU0126_LOCUS27453</name>
</gene>
<organism evidence="1">
    <name type="scientific">Strombidinopsis acuminata</name>
    <dbReference type="NCBI Taxonomy" id="141414"/>
    <lineage>
        <taxon>Eukaryota</taxon>
        <taxon>Sar</taxon>
        <taxon>Alveolata</taxon>
        <taxon>Ciliophora</taxon>
        <taxon>Intramacronucleata</taxon>
        <taxon>Spirotrichea</taxon>
        <taxon>Choreotrichia</taxon>
        <taxon>Choreotrichida</taxon>
        <taxon>Strombidinopsidae</taxon>
        <taxon>Strombidinopsis</taxon>
    </lineage>
</organism>
<sequence length="257" mass="27848">MCIGAPLAGVQSFAPLTMPSQAMPQVMFLQMVPADKVPMLMTAVPVMYPVQVPLAPQKPLSVTTCSDDDSSEGTPMAPPCLSRAARRRVRQRENKKRGKAALAQSQAVLDDGCTTDEDIYFHEVILDPALPQKATSAVKTTEIPEIRIVEVDVDHVQDVPIFPKLSMKSVPVCAYQAVQRLDEMPEIHVEDAVVIKSSGKGELPTCASTVEAPKQLKVSALPCAKVESIPVVKTFIHFEMSSVRSFGSSHRSHSSSL</sequence>
<reference evidence="1" key="1">
    <citation type="submission" date="2021-01" db="EMBL/GenBank/DDBJ databases">
        <authorList>
            <person name="Corre E."/>
            <person name="Pelletier E."/>
            <person name="Niang G."/>
            <person name="Scheremetjew M."/>
            <person name="Finn R."/>
            <person name="Kale V."/>
            <person name="Holt S."/>
            <person name="Cochrane G."/>
            <person name="Meng A."/>
            <person name="Brown T."/>
            <person name="Cohen L."/>
        </authorList>
    </citation>
    <scope>NUCLEOTIDE SEQUENCE</scope>
    <source>
        <strain evidence="1">SPMC142</strain>
    </source>
</reference>